<dbReference type="Pfam" id="PF01939">
    <property type="entry name" value="NucS_C"/>
    <property type="match status" value="1"/>
</dbReference>
<keyword evidence="2" id="KW-0255">Endonuclease</keyword>
<sequence>MLDLVSLRKTGTGWEFASEAALEDFIWLNLPELFGLTPLKRQYSVDGQFCDILALGESQDLVVLELKNVEDRYVVQQLTRYYHALCEAKAFTEQIDYEKPVRLIAVAPSFHRDNFTDRKYHHLSIEFWQFAVLAESEKFYFQLKNLENEKVTKLEIPFQEKETNDDIPEPPRAFLKLLVNCNELEKQEILKIRHKILSFDRRMEETASTGIIKYGKGKNFCAELRFDNKINLPVLFLWLHLINKRPSRARARIWTNWKTVSYIGYVKEGLGRVKNLEEWEKTLGIHPADILIKYGYGQKDSLVAMRIETYKDQLKHYRNDLPTIDKYENLDFLIHSCLEEWQKKL</sequence>
<dbReference type="GO" id="GO:0004519">
    <property type="term" value="F:endonuclease activity"/>
    <property type="evidence" value="ECO:0007669"/>
    <property type="project" value="UniProtKB-KW"/>
</dbReference>
<dbReference type="EMBL" id="JBHFNQ010000069">
    <property type="protein sequence ID" value="MFB2877089.1"/>
    <property type="molecule type" value="Genomic_DNA"/>
</dbReference>
<dbReference type="RefSeq" id="WP_413270200.1">
    <property type="nucleotide sequence ID" value="NZ_JBHFNQ010000069.1"/>
</dbReference>
<keyword evidence="3" id="KW-1185">Reference proteome</keyword>
<keyword evidence="2" id="KW-0540">Nuclease</keyword>
<gene>
    <name evidence="2" type="ORF">ACE1CC_09380</name>
</gene>
<dbReference type="InterPro" id="IPR011856">
    <property type="entry name" value="tRNA_endonuc-like_dom_sf"/>
</dbReference>
<evidence type="ECO:0000313" key="3">
    <source>
        <dbReference type="Proteomes" id="UP001576774"/>
    </source>
</evidence>
<evidence type="ECO:0000259" key="1">
    <source>
        <dbReference type="Pfam" id="PF01939"/>
    </source>
</evidence>
<name>A0ABV4X2U0_9CYAN</name>
<comment type="caution">
    <text evidence="2">The sequence shown here is derived from an EMBL/GenBank/DDBJ whole genome shotgun (WGS) entry which is preliminary data.</text>
</comment>
<accession>A0ABV4X2U0</accession>
<protein>
    <submittedName>
        <fullName evidence="2">Endonuclease NucS domain-containing protein</fullName>
    </submittedName>
</protein>
<dbReference type="Proteomes" id="UP001576774">
    <property type="component" value="Unassembled WGS sequence"/>
</dbReference>
<proteinExistence type="predicted"/>
<keyword evidence="2" id="KW-0378">Hydrolase</keyword>
<dbReference type="Gene3D" id="3.40.1350.10">
    <property type="match status" value="1"/>
</dbReference>
<dbReference type="InterPro" id="IPR048301">
    <property type="entry name" value="NucS_C"/>
</dbReference>
<organism evidence="2 3">
    <name type="scientific">Floridaenema aerugineum BLCC-F46</name>
    <dbReference type="NCBI Taxonomy" id="3153654"/>
    <lineage>
        <taxon>Bacteria</taxon>
        <taxon>Bacillati</taxon>
        <taxon>Cyanobacteriota</taxon>
        <taxon>Cyanophyceae</taxon>
        <taxon>Oscillatoriophycideae</taxon>
        <taxon>Aerosakkonematales</taxon>
        <taxon>Aerosakkonemataceae</taxon>
        <taxon>Floridanema</taxon>
        <taxon>Floridanema aerugineum</taxon>
    </lineage>
</organism>
<reference evidence="2 3" key="1">
    <citation type="submission" date="2024-09" db="EMBL/GenBank/DDBJ databases">
        <title>Floridaenema gen nov. (Aerosakkonemataceae, Aerosakkonematales ord. nov., Cyanobacteria) from benthic tropical and subtropical fresh waters, with the description of four new species.</title>
        <authorList>
            <person name="Moretto J.A."/>
            <person name="Berthold D.E."/>
            <person name="Lefler F.W."/>
            <person name="Huang I.-S."/>
            <person name="Laughinghouse H. IV."/>
        </authorList>
    </citation>
    <scope>NUCLEOTIDE SEQUENCE [LARGE SCALE GENOMIC DNA]</scope>
    <source>
        <strain evidence="2 3">BLCC-F46</strain>
    </source>
</reference>
<feature type="domain" description="Endonuclease NucS C-terminal" evidence="1">
    <location>
        <begin position="19"/>
        <end position="113"/>
    </location>
</feature>
<evidence type="ECO:0000313" key="2">
    <source>
        <dbReference type="EMBL" id="MFB2877089.1"/>
    </source>
</evidence>